<dbReference type="AlphaFoldDB" id="A0A9I9D6I6"/>
<proteinExistence type="predicted"/>
<protein>
    <submittedName>
        <fullName evidence="1">Uncharacterized protein</fullName>
    </submittedName>
</protein>
<reference evidence="1" key="1">
    <citation type="submission" date="2023-03" db="UniProtKB">
        <authorList>
            <consortium name="EnsemblPlants"/>
        </authorList>
    </citation>
    <scope>IDENTIFICATION</scope>
</reference>
<dbReference type="Gramene" id="MELO3C013569.2.1">
    <property type="protein sequence ID" value="MELO3C013569.2.1"/>
    <property type="gene ID" value="MELO3C013569.2"/>
</dbReference>
<dbReference type="EnsemblPlants" id="MELO3C013569.2.1">
    <property type="protein sequence ID" value="MELO3C013569.2.1"/>
    <property type="gene ID" value="MELO3C013569.2"/>
</dbReference>
<name>A0A9I9D6I6_CUCME</name>
<evidence type="ECO:0000313" key="1">
    <source>
        <dbReference type="EnsemblPlants" id="MELO3C013569.2.1"/>
    </source>
</evidence>
<organism evidence="1">
    <name type="scientific">Cucumis melo</name>
    <name type="common">Muskmelon</name>
    <dbReference type="NCBI Taxonomy" id="3656"/>
    <lineage>
        <taxon>Eukaryota</taxon>
        <taxon>Viridiplantae</taxon>
        <taxon>Streptophyta</taxon>
        <taxon>Embryophyta</taxon>
        <taxon>Tracheophyta</taxon>
        <taxon>Spermatophyta</taxon>
        <taxon>Magnoliopsida</taxon>
        <taxon>eudicotyledons</taxon>
        <taxon>Gunneridae</taxon>
        <taxon>Pentapetalae</taxon>
        <taxon>rosids</taxon>
        <taxon>fabids</taxon>
        <taxon>Cucurbitales</taxon>
        <taxon>Cucurbitaceae</taxon>
        <taxon>Benincaseae</taxon>
        <taxon>Cucumis</taxon>
    </lineage>
</organism>
<sequence length="54" mass="6404">MGKRIPSSFTVGKTPWAKRVMSLQFYSNLEDLEEERSNLMRLHLPKGRLWTDRP</sequence>
<accession>A0A9I9D6I6</accession>